<dbReference type="RefSeq" id="XP_028542754.1">
    <property type="nucleotide sequence ID" value="XM_028686953.1"/>
</dbReference>
<dbReference type="CDD" id="cd20071">
    <property type="entry name" value="SET_SMYD"/>
    <property type="match status" value="1"/>
</dbReference>
<evidence type="ECO:0000313" key="4">
    <source>
        <dbReference type="Proteomes" id="UP000195521"/>
    </source>
</evidence>
<dbReference type="Pfam" id="PF00856">
    <property type="entry name" value="SET"/>
    <property type="match status" value="1"/>
</dbReference>
<dbReference type="EMBL" id="BDQF01000008">
    <property type="protein sequence ID" value="GAW80165.1"/>
    <property type="molecule type" value="Genomic_DNA"/>
</dbReference>
<feature type="compositionally biased region" description="Basic residues" evidence="1">
    <location>
        <begin position="240"/>
        <end position="251"/>
    </location>
</feature>
<evidence type="ECO:0000256" key="1">
    <source>
        <dbReference type="SAM" id="MobiDB-lite"/>
    </source>
</evidence>
<dbReference type="OMA" id="PHSIHTD"/>
<proteinExistence type="predicted"/>
<dbReference type="OrthoDB" id="1028014at2759"/>
<dbReference type="Proteomes" id="UP000195521">
    <property type="component" value="Unassembled WGS sequence"/>
</dbReference>
<feature type="compositionally biased region" description="Polar residues" evidence="1">
    <location>
        <begin position="218"/>
        <end position="231"/>
    </location>
</feature>
<comment type="caution">
    <text evidence="3">The sequence shown here is derived from an EMBL/GenBank/DDBJ whole genome shotgun (WGS) entry which is preliminary data.</text>
</comment>
<dbReference type="Gene3D" id="2.170.270.10">
    <property type="entry name" value="SET domain"/>
    <property type="match status" value="1"/>
</dbReference>
<dbReference type="InterPro" id="IPR046341">
    <property type="entry name" value="SET_dom_sf"/>
</dbReference>
<dbReference type="PANTHER" id="PTHR12197:SF292">
    <property type="entry name" value="SET DOMAIN-CONTAINING PROTEIN"/>
    <property type="match status" value="1"/>
</dbReference>
<sequence>MAGNKKENHQVEFYSSVIKWKGKCAERKNEKPSDKNPKAWLDHFNEVVKDDLKDLKDSTLFNIKRSLLLNKLQSKNKNSDLVLHNPFDFNLKRIQQGSKKNYHSYVRRGISSTDEAARKEKIKKNFDDFAWDNNLKKYVQLTKSGGKKGKMEKEKEKEEMMKEKNTLKGKGLIYGNSAPRSNSCVRLHEHRGWIKSQVRNETFQKKYTTFSGEVASSSYHPRNAVESSPLLSTEEPRARSNMHPHNHRNHHPSVYSREYQRDYQTAYPEVYPTSNPNVYPNISSKSYPNGPLYPNRSISTYPNPNPYPHAYPNVYKNECPRVDSYSHQSVDTHTYPNHDTCQRVHPCGVPNADSNDSPMDPTCTAQNPYTSTSLPFLNRNRTHSSRTEGTKQITKHLKTIILEHSRFIRMETMKKEHEKNIIMIEDEKSGKAKIVTNKKIEIGEVIFIEECIIETSILLEQLWNTYSSLSDEHKRKLDKISEFMNLGRQKGTRKMTRGKTEKTTTTIRKIKENEQDAKEESQNNSPHHIISYCQSEENIRSHLTDGNVIGAQEAEESEEAVHMWSNSGNFTAGKDKLKGRTYYYYRKEEEEEEEEEEKKDPTSDKLVYDLMKFETFTNILKKSFISPKDKTKIMLFEYSSFIKHSCFPNASYSYIDNHKICFIAMRTINRYEEITISLINELYAPISYRRSKLKELKKIICLCNRCSQIIDEGRSMLCYVCKYSYVRDRVIGGYVDDKNNQEIQKMTHESNYHHPPTRVGTLQGDVYSNEESFLERYNDFNVLGDTNLGENCSEASNPLVTWTYRNSPLDIINNRTKSVNIHNKEEGDMKIRNDKMTEGIRDFSSFHCNSKGEVGREEYQSELRNKHINMHNEEIKIPHITHPSDYSPSMNEEKIYYEPSLQREDVNNLSYLCGLNSKGCLRWYYAGRSEEMDGPRGVPFSINNKGSKTNDSIKRNIRNVSSLVDSHLGNTSSNSIKKTLSGCNKNEISNELLLAPMTDTKDMNKEHLERFNMLNFEKDINIPNILIDILDMQNKREKIGYCKFYNNEGVFICDTCNEIISSHTLPLESEKYFINEYKIIKDNIRRNTFNTDYIINKIEKSLLYIIAILGERHWLYAAFNYLIADLCFSIYCYNSTMTKRKIYLSKGFISFKQFLHFIQTKCPHSIHTDLVPLVLKFFIVCIYTYDYKTFFEFSKSGYLELIRQKYGPWDVTYICIFLSFKMCYAHVTGILPVCREILLALVHLAKGNLLEDHSL</sequence>
<dbReference type="InterPro" id="IPR001214">
    <property type="entry name" value="SET_dom"/>
</dbReference>
<dbReference type="PANTHER" id="PTHR12197">
    <property type="entry name" value="HISTONE-LYSINE N-METHYLTRANSFERASE SMYD"/>
    <property type="match status" value="1"/>
</dbReference>
<keyword evidence="4" id="KW-1185">Reference proteome</keyword>
<dbReference type="InterPro" id="IPR050869">
    <property type="entry name" value="H3K4_H4K5_MeTrfase"/>
</dbReference>
<reference evidence="4" key="1">
    <citation type="submission" date="2017-04" db="EMBL/GenBank/DDBJ databases">
        <title>Plasmodium gonderi genome.</title>
        <authorList>
            <person name="Arisue N."/>
            <person name="Honma H."/>
            <person name="Kawai S."/>
            <person name="Tougan T."/>
            <person name="Tanabe K."/>
            <person name="Horii T."/>
        </authorList>
    </citation>
    <scope>NUCLEOTIDE SEQUENCE [LARGE SCALE GENOMIC DNA]</scope>
    <source>
        <strain evidence="4">ATCC 30045</strain>
    </source>
</reference>
<accession>A0A1Y1JFP9</accession>
<name>A0A1Y1JFP9_PLAGO</name>
<gene>
    <name evidence="3" type="ORF">PGO_070800</name>
</gene>
<feature type="region of interest" description="Disordered" evidence="1">
    <location>
        <begin position="370"/>
        <end position="391"/>
    </location>
</feature>
<dbReference type="SUPFAM" id="SSF82199">
    <property type="entry name" value="SET domain"/>
    <property type="match status" value="1"/>
</dbReference>
<evidence type="ECO:0000313" key="3">
    <source>
        <dbReference type="EMBL" id="GAW80165.1"/>
    </source>
</evidence>
<dbReference type="GeneID" id="39746878"/>
<protein>
    <submittedName>
        <fullName evidence="3">SET domain protein</fullName>
    </submittedName>
</protein>
<organism evidence="3 4">
    <name type="scientific">Plasmodium gonderi</name>
    <dbReference type="NCBI Taxonomy" id="77519"/>
    <lineage>
        <taxon>Eukaryota</taxon>
        <taxon>Sar</taxon>
        <taxon>Alveolata</taxon>
        <taxon>Apicomplexa</taxon>
        <taxon>Aconoidasida</taxon>
        <taxon>Haemosporida</taxon>
        <taxon>Plasmodiidae</taxon>
        <taxon>Plasmodium</taxon>
        <taxon>Plasmodium (Plasmodium)</taxon>
    </lineage>
</organism>
<feature type="region of interest" description="Disordered" evidence="1">
    <location>
        <begin position="218"/>
        <end position="256"/>
    </location>
</feature>
<dbReference type="AlphaFoldDB" id="A0A1Y1JFP9"/>
<evidence type="ECO:0000259" key="2">
    <source>
        <dbReference type="PROSITE" id="PS50280"/>
    </source>
</evidence>
<feature type="domain" description="SET" evidence="2">
    <location>
        <begin position="418"/>
        <end position="679"/>
    </location>
</feature>
<dbReference type="PROSITE" id="PS50280">
    <property type="entry name" value="SET"/>
    <property type="match status" value="1"/>
</dbReference>